<dbReference type="Proteomes" id="UP001607125">
    <property type="component" value="Unassembled WGS sequence"/>
</dbReference>
<comment type="caution">
    <text evidence="2">The sequence shown here is derived from an EMBL/GenBank/DDBJ whole genome shotgun (WGS) entry which is preliminary data.</text>
</comment>
<accession>A0ABW7IPQ1</accession>
<dbReference type="PANTHER" id="PTHR31527:SF0">
    <property type="entry name" value="RE64534P"/>
    <property type="match status" value="1"/>
</dbReference>
<reference evidence="2 3" key="1">
    <citation type="submission" date="2024-10" db="EMBL/GenBank/DDBJ databases">
        <authorList>
            <person name="Yibar A."/>
            <person name="Saticioglu I.B."/>
            <person name="Duman M."/>
            <person name="Ajmi N."/>
            <person name="Gurler F."/>
            <person name="Ay H."/>
            <person name="Onuk E."/>
            <person name="Guler S."/>
            <person name="Romalde J.L."/>
        </authorList>
    </citation>
    <scope>NUCLEOTIDE SEQUENCE [LARGE SCALE GENOMIC DNA]</scope>
    <source>
        <strain evidence="2 3">1-TCBS-B</strain>
    </source>
</reference>
<sequence length="314" mass="35379">MNNNVTTASQEVDPVKQYRDRTGVNKAFYDRIVANKENWKLSRRQVQPIHTGEAYFVPAGSVFTIRQTHGPQINDVMFANAHDLRETSSFETTMQLEGFQMTTLNRAWTNVPYMRPIATIIEDGANYSDKDSLPDDNTKWHFFGPHCTTELIEAASGKSNHPSCQTNFEMAWGKLGVPADDARTRQADLNVFQPNDFSAKSEAGFSVGALHPGKNYEGGQYISFYAEMDSFVLVSMCPFGNQDAPILEVTNWPQTMEIYDSGIAPEENPRHFSHQEEWNLRKNQIEGTPEKPVIVRIPGVTTLEKADTSYNDAI</sequence>
<evidence type="ECO:0000313" key="2">
    <source>
        <dbReference type="EMBL" id="MFH0263437.1"/>
    </source>
</evidence>
<evidence type="ECO:0000313" key="3">
    <source>
        <dbReference type="Proteomes" id="UP001607125"/>
    </source>
</evidence>
<proteinExistence type="predicted"/>
<gene>
    <name evidence="2" type="ORF">ACGRH2_23845</name>
</gene>
<protein>
    <submittedName>
        <fullName evidence="2">DUF1989 domain-containing protein</fullName>
    </submittedName>
</protein>
<dbReference type="PANTHER" id="PTHR31527">
    <property type="entry name" value="RE64534P"/>
    <property type="match status" value="1"/>
</dbReference>
<keyword evidence="3" id="KW-1185">Reference proteome</keyword>
<name>A0ABW7IPQ1_9VIBR</name>
<dbReference type="EMBL" id="JBIHSF010000011">
    <property type="protein sequence ID" value="MFH0263437.1"/>
    <property type="molecule type" value="Genomic_DNA"/>
</dbReference>
<feature type="domain" description="DUF1989" evidence="1">
    <location>
        <begin position="48"/>
        <end position="229"/>
    </location>
</feature>
<dbReference type="Pfam" id="PF09347">
    <property type="entry name" value="DUF1989"/>
    <property type="match status" value="1"/>
</dbReference>
<dbReference type="RefSeq" id="WP_394630213.1">
    <property type="nucleotide sequence ID" value="NZ_JBIHSF010000011.1"/>
</dbReference>
<dbReference type="InterPro" id="IPR018959">
    <property type="entry name" value="DUF1989"/>
</dbReference>
<organism evidence="2 3">
    <name type="scientific">Vibrio barjaei</name>
    <dbReference type="NCBI Taxonomy" id="1676683"/>
    <lineage>
        <taxon>Bacteria</taxon>
        <taxon>Pseudomonadati</taxon>
        <taxon>Pseudomonadota</taxon>
        <taxon>Gammaproteobacteria</taxon>
        <taxon>Vibrionales</taxon>
        <taxon>Vibrionaceae</taxon>
        <taxon>Vibrio</taxon>
    </lineage>
</organism>
<evidence type="ECO:0000259" key="1">
    <source>
        <dbReference type="Pfam" id="PF09347"/>
    </source>
</evidence>